<keyword evidence="1" id="KW-0436">Ligase</keyword>
<dbReference type="InterPro" id="IPR009097">
    <property type="entry name" value="Cyclic_Pdiesterase"/>
</dbReference>
<organism evidence="1 2">
    <name type="scientific">Cnuella takakiae</name>
    <dbReference type="NCBI Taxonomy" id="1302690"/>
    <lineage>
        <taxon>Bacteria</taxon>
        <taxon>Pseudomonadati</taxon>
        <taxon>Bacteroidota</taxon>
        <taxon>Chitinophagia</taxon>
        <taxon>Chitinophagales</taxon>
        <taxon>Chitinophagaceae</taxon>
        <taxon>Cnuella</taxon>
    </lineage>
</organism>
<reference evidence="1 2" key="1">
    <citation type="submission" date="2016-11" db="EMBL/GenBank/DDBJ databases">
        <authorList>
            <person name="Jaros S."/>
            <person name="Januszkiewicz K."/>
            <person name="Wedrychowicz H."/>
        </authorList>
    </citation>
    <scope>NUCLEOTIDE SEQUENCE [LARGE SCALE GENOMIC DNA]</scope>
    <source>
        <strain evidence="1 2">DSM 26897</strain>
    </source>
</reference>
<dbReference type="STRING" id="1302690.BUE76_20040"/>
<dbReference type="PANTHER" id="PTHR40037">
    <property type="entry name" value="PHOSPHOESTERASE YJCG-RELATED"/>
    <property type="match status" value="1"/>
</dbReference>
<accession>A0A1M5DPY3</accession>
<dbReference type="PANTHER" id="PTHR40037:SF1">
    <property type="entry name" value="PHOSPHOESTERASE SAOUHSC_00951-RELATED"/>
    <property type="match status" value="1"/>
</dbReference>
<dbReference type="OrthoDB" id="1951600at2"/>
<dbReference type="EMBL" id="FQUO01000011">
    <property type="protein sequence ID" value="SHF68901.1"/>
    <property type="molecule type" value="Genomic_DNA"/>
</dbReference>
<dbReference type="SUPFAM" id="SSF55144">
    <property type="entry name" value="LigT-like"/>
    <property type="match status" value="1"/>
</dbReference>
<dbReference type="GO" id="GO:0016874">
    <property type="term" value="F:ligase activity"/>
    <property type="evidence" value="ECO:0007669"/>
    <property type="project" value="UniProtKB-KW"/>
</dbReference>
<dbReference type="RefSeq" id="WP_143157340.1">
    <property type="nucleotide sequence ID" value="NZ_FQUO01000011.1"/>
</dbReference>
<dbReference type="Proteomes" id="UP000184368">
    <property type="component" value="Unassembled WGS sequence"/>
</dbReference>
<sequence length="201" mass="23291">MSNTLHMPGYRLSEYRLIVPLPEVLQDKITGLRKTLFEKHSITAATELKPSITLMQCHAYEKMEQKLVTRLQEIAMGQTPFTVTLQGFEAQPSHSVFINVVNKAPFAELAKNLKHTRWLVNVPQHDPHFYTEPRLALARQLKPMKFISVWMDCEHRQFNGRYVADAMLLLKRSAINNRWEVVKRMEFLSRGAMVQQGVLFA</sequence>
<dbReference type="Gene3D" id="3.90.1140.10">
    <property type="entry name" value="Cyclic phosphodiesterase"/>
    <property type="match status" value="1"/>
</dbReference>
<evidence type="ECO:0000313" key="2">
    <source>
        <dbReference type="Proteomes" id="UP000184368"/>
    </source>
</evidence>
<gene>
    <name evidence="1" type="ORF">SAMN05444008_11131</name>
</gene>
<keyword evidence="2" id="KW-1185">Reference proteome</keyword>
<name>A0A1M5DPY3_9BACT</name>
<dbReference type="InterPro" id="IPR050580">
    <property type="entry name" value="2H_phosphoesterase_YjcG-like"/>
</dbReference>
<dbReference type="AlphaFoldDB" id="A0A1M5DPY3"/>
<proteinExistence type="predicted"/>
<evidence type="ECO:0000313" key="1">
    <source>
        <dbReference type="EMBL" id="SHF68901.1"/>
    </source>
</evidence>
<protein>
    <submittedName>
        <fullName evidence="1">2'-5' RNA ligase</fullName>
    </submittedName>
</protein>
<dbReference type="Pfam" id="PF13563">
    <property type="entry name" value="2_5_RNA_ligase2"/>
    <property type="match status" value="1"/>
</dbReference>